<dbReference type="AlphaFoldDB" id="A0A9N9HHJ4"/>
<evidence type="ECO:0000313" key="2">
    <source>
        <dbReference type="Proteomes" id="UP000789831"/>
    </source>
</evidence>
<evidence type="ECO:0000313" key="1">
    <source>
        <dbReference type="EMBL" id="CAG8681289.1"/>
    </source>
</evidence>
<organism evidence="1 2">
    <name type="scientific">Ambispora gerdemannii</name>
    <dbReference type="NCBI Taxonomy" id="144530"/>
    <lineage>
        <taxon>Eukaryota</taxon>
        <taxon>Fungi</taxon>
        <taxon>Fungi incertae sedis</taxon>
        <taxon>Mucoromycota</taxon>
        <taxon>Glomeromycotina</taxon>
        <taxon>Glomeromycetes</taxon>
        <taxon>Archaeosporales</taxon>
        <taxon>Ambisporaceae</taxon>
        <taxon>Ambispora</taxon>
    </lineage>
</organism>
<dbReference type="EMBL" id="CAJVPL010010528">
    <property type="protein sequence ID" value="CAG8681289.1"/>
    <property type="molecule type" value="Genomic_DNA"/>
</dbReference>
<dbReference type="Proteomes" id="UP000789831">
    <property type="component" value="Unassembled WGS sequence"/>
</dbReference>
<proteinExistence type="predicted"/>
<protein>
    <submittedName>
        <fullName evidence="1">2409_t:CDS:1</fullName>
    </submittedName>
</protein>
<reference evidence="1" key="1">
    <citation type="submission" date="2021-06" db="EMBL/GenBank/DDBJ databases">
        <authorList>
            <person name="Kallberg Y."/>
            <person name="Tangrot J."/>
            <person name="Rosling A."/>
        </authorList>
    </citation>
    <scope>NUCLEOTIDE SEQUENCE</scope>
    <source>
        <strain evidence="1">MT106</strain>
    </source>
</reference>
<feature type="non-terminal residue" evidence="1">
    <location>
        <position position="1"/>
    </location>
</feature>
<comment type="caution">
    <text evidence="1">The sequence shown here is derived from an EMBL/GenBank/DDBJ whole genome shotgun (WGS) entry which is preliminary data.</text>
</comment>
<gene>
    <name evidence="1" type="ORF">AGERDE_LOCUS12684</name>
</gene>
<name>A0A9N9HHJ4_9GLOM</name>
<sequence>TDPIAKVETNAGDIVSTYASANGVIEAGVGVEGTETKVEGPGIESIAGELIA</sequence>
<keyword evidence="2" id="KW-1185">Reference proteome</keyword>
<accession>A0A9N9HHJ4</accession>